<dbReference type="EMBL" id="CP000875">
    <property type="protein sequence ID" value="ABX02657.1"/>
    <property type="molecule type" value="Genomic_DNA"/>
</dbReference>
<reference evidence="3 4" key="1">
    <citation type="journal article" date="2011" name="Stand. Genomic Sci.">
        <title>Complete genome sequence of the filamentous gliding predatory bacterium Herpetosiphon aurantiacus type strain (114-95(T)).</title>
        <authorList>
            <person name="Kiss H."/>
            <person name="Nett M."/>
            <person name="Domin N."/>
            <person name="Martin K."/>
            <person name="Maresca J.A."/>
            <person name="Copeland A."/>
            <person name="Lapidus A."/>
            <person name="Lucas S."/>
            <person name="Berry K.W."/>
            <person name="Glavina Del Rio T."/>
            <person name="Dalin E."/>
            <person name="Tice H."/>
            <person name="Pitluck S."/>
            <person name="Richardson P."/>
            <person name="Bruce D."/>
            <person name="Goodwin L."/>
            <person name="Han C."/>
            <person name="Detter J.C."/>
            <person name="Schmutz J."/>
            <person name="Brettin T."/>
            <person name="Land M."/>
            <person name="Hauser L."/>
            <person name="Kyrpides N.C."/>
            <person name="Ivanova N."/>
            <person name="Goker M."/>
            <person name="Woyke T."/>
            <person name="Klenk H.P."/>
            <person name="Bryant D.A."/>
        </authorList>
    </citation>
    <scope>NUCLEOTIDE SEQUENCE [LARGE SCALE GENOMIC DNA]</scope>
    <source>
        <strain evidence="4">ATCC 23779 / DSM 785 / 114-95</strain>
    </source>
</reference>
<feature type="compositionally biased region" description="Basic and acidic residues" evidence="1">
    <location>
        <begin position="133"/>
        <end position="144"/>
    </location>
</feature>
<feature type="compositionally biased region" description="Polar residues" evidence="1">
    <location>
        <begin position="218"/>
        <end position="231"/>
    </location>
</feature>
<dbReference type="HOGENOM" id="CLU_565933_0_0_0"/>
<dbReference type="eggNOG" id="COG3170">
    <property type="taxonomic scope" value="Bacteria"/>
</dbReference>
<feature type="region of interest" description="Disordered" evidence="1">
    <location>
        <begin position="208"/>
        <end position="240"/>
    </location>
</feature>
<evidence type="ECO:0000313" key="3">
    <source>
        <dbReference type="EMBL" id="ABX02657.1"/>
    </source>
</evidence>
<name>A9B4A0_HERA2</name>
<sequence>MADKESILQLGIEAARAGDKEEARKLFRLLTRETPYDPQAWLWLAGVAEDREEKRAALEKVTELDPSNELARQGLDALGGPAAKSAAPTPPPAPEPAPVFVEPATTTAFDDFDVDWGQPSPRNVEPTPAPAAKKAEPARTRELTPDEEFAMSLDSLGSYSNAMSDRQKSSGGDSSVDFDIPDFGDDLDLDAYMNRERVDISTIEVKPEEAKKPVRRSPTLSAATAESNNVTPKGGKRKTTEGSATLKRALIGIFIMVVFVFILWQVFGSKGDQGPVAGRSTAEPTVIGGPTSPISPTVDLALATPIVEPTIDPNAPPPIEVVPTVDPNAFPVDQQLGSAQPAFLPSDGTIPLNIDGWFFNYAGGNLIADGNAINLQPQGRWVAVRLLMADTFGGRTIPADLVVLKDAQGRVYRANLDASEAVTNVYPDFVNRGFPYINQKQTAPGGNFTIALVFDVAPDATDLVLFSPQYLDQGYYVRGNSQ</sequence>
<keyword evidence="2" id="KW-1133">Transmembrane helix</keyword>
<keyword evidence="4" id="KW-1185">Reference proteome</keyword>
<feature type="region of interest" description="Disordered" evidence="1">
    <location>
        <begin position="160"/>
        <end position="179"/>
    </location>
</feature>
<keyword evidence="2" id="KW-0812">Transmembrane</keyword>
<feature type="compositionally biased region" description="Low complexity" evidence="1">
    <location>
        <begin position="98"/>
        <end position="109"/>
    </location>
</feature>
<evidence type="ECO:0000256" key="2">
    <source>
        <dbReference type="SAM" id="Phobius"/>
    </source>
</evidence>
<proteinExistence type="predicted"/>
<dbReference type="eggNOG" id="COG0457">
    <property type="taxonomic scope" value="Bacteria"/>
</dbReference>
<dbReference type="BioCyc" id="HAUR316274:GHYA-5-MONOMER"/>
<evidence type="ECO:0000313" key="4">
    <source>
        <dbReference type="Proteomes" id="UP000000787"/>
    </source>
</evidence>
<accession>A9B4A0</accession>
<dbReference type="AlphaFoldDB" id="A9B4A0"/>
<feature type="transmembrane region" description="Helical" evidence="2">
    <location>
        <begin position="246"/>
        <end position="267"/>
    </location>
</feature>
<dbReference type="InParanoid" id="A9B4A0"/>
<dbReference type="KEGG" id="hau:Haur_0005"/>
<evidence type="ECO:0000256" key="1">
    <source>
        <dbReference type="SAM" id="MobiDB-lite"/>
    </source>
</evidence>
<dbReference type="InterPro" id="IPR011990">
    <property type="entry name" value="TPR-like_helical_dom_sf"/>
</dbReference>
<feature type="region of interest" description="Disordered" evidence="1">
    <location>
        <begin position="60"/>
        <end position="147"/>
    </location>
</feature>
<protein>
    <submittedName>
        <fullName evidence="3">Tetratricopeptide TPR_2 repeat protein</fullName>
    </submittedName>
</protein>
<keyword evidence="2" id="KW-0472">Membrane</keyword>
<feature type="compositionally biased region" description="Pro residues" evidence="1">
    <location>
        <begin position="88"/>
        <end position="97"/>
    </location>
</feature>
<dbReference type="SUPFAM" id="SSF48452">
    <property type="entry name" value="TPR-like"/>
    <property type="match status" value="1"/>
</dbReference>
<dbReference type="Gene3D" id="1.25.40.10">
    <property type="entry name" value="Tetratricopeptide repeat domain"/>
    <property type="match status" value="1"/>
</dbReference>
<dbReference type="Proteomes" id="UP000000787">
    <property type="component" value="Chromosome"/>
</dbReference>
<gene>
    <name evidence="3" type="ordered locus">Haur_0005</name>
</gene>
<feature type="compositionally biased region" description="Polar residues" evidence="1">
    <location>
        <begin position="160"/>
        <end position="173"/>
    </location>
</feature>
<organism evidence="3 4">
    <name type="scientific">Herpetosiphon aurantiacus (strain ATCC 23779 / DSM 785 / 114-95)</name>
    <dbReference type="NCBI Taxonomy" id="316274"/>
    <lineage>
        <taxon>Bacteria</taxon>
        <taxon>Bacillati</taxon>
        <taxon>Chloroflexota</taxon>
        <taxon>Chloroflexia</taxon>
        <taxon>Herpetosiphonales</taxon>
        <taxon>Herpetosiphonaceae</taxon>
        <taxon>Herpetosiphon</taxon>
    </lineage>
</organism>
<dbReference type="STRING" id="316274.Haur_0005"/>